<feature type="domain" description="Ricin B lectin" evidence="2">
    <location>
        <begin position="23"/>
        <end position="147"/>
    </location>
</feature>
<dbReference type="AlphaFoldDB" id="A0A8H5ET34"/>
<dbReference type="InterPro" id="IPR035992">
    <property type="entry name" value="Ricin_B-like_lectins"/>
</dbReference>
<sequence length="209" mass="22060">MKSFTVILTALATIASAQTNNFSGTVSLGSSGKCLRATSNSDNAAVVAGDCSGAADTQWSFNYGTVRIFGNKCLDVTNGNDVNGQQLQIYTCYNGNTNQQWYYNNNHIGWRGHTRCLDVTNGRFQNGNPIQIWDCIPYNSNQNFIWNTVSPSNPGNPGGPGCPAQGAITPAATTVTITAGPGPTVTSTVTQQVTTITVTSAPVTVTVRL</sequence>
<feature type="signal peptide" evidence="1">
    <location>
        <begin position="1"/>
        <end position="17"/>
    </location>
</feature>
<dbReference type="SUPFAM" id="SSF50370">
    <property type="entry name" value="Ricin B-like lectins"/>
    <property type="match status" value="1"/>
</dbReference>
<keyword evidence="5" id="KW-1185">Reference proteome</keyword>
<dbReference type="SMART" id="SM00458">
    <property type="entry name" value="RICIN"/>
    <property type="match status" value="1"/>
</dbReference>
<dbReference type="EMBL" id="JAACJM010000198">
    <property type="protein sequence ID" value="KAF5338250.1"/>
    <property type="molecule type" value="Genomic_DNA"/>
</dbReference>
<dbReference type="OrthoDB" id="6770063at2759"/>
<feature type="chain" id="PRO_5035101625" description="Ricin B lectin domain-containing protein" evidence="1">
    <location>
        <begin position="18"/>
        <end position="209"/>
    </location>
</feature>
<evidence type="ECO:0000256" key="1">
    <source>
        <dbReference type="SAM" id="SignalP"/>
    </source>
</evidence>
<reference evidence="3 5" key="1">
    <citation type="journal article" date="2020" name="ISME J.">
        <title>Uncovering the hidden diversity of litter-decomposition mechanisms in mushroom-forming fungi.</title>
        <authorList>
            <person name="Floudas D."/>
            <person name="Bentzer J."/>
            <person name="Ahren D."/>
            <person name="Johansson T."/>
            <person name="Persson P."/>
            <person name="Tunlid A."/>
        </authorList>
    </citation>
    <scope>NUCLEOTIDE SEQUENCE [LARGE SCALE GENOMIC DNA]</scope>
    <source>
        <strain evidence="3 5">CBS 291.85</strain>
    </source>
</reference>
<dbReference type="InterPro" id="IPR000772">
    <property type="entry name" value="Ricin_B_lectin"/>
</dbReference>
<proteinExistence type="predicted"/>
<dbReference type="PROSITE" id="PS50231">
    <property type="entry name" value="RICIN_B_LECTIN"/>
    <property type="match status" value="1"/>
</dbReference>
<keyword evidence="1" id="KW-0732">Signal</keyword>
<evidence type="ECO:0000313" key="5">
    <source>
        <dbReference type="Proteomes" id="UP000559256"/>
    </source>
</evidence>
<protein>
    <recommendedName>
        <fullName evidence="2">Ricin B lectin domain-containing protein</fullName>
    </recommendedName>
</protein>
<evidence type="ECO:0000259" key="2">
    <source>
        <dbReference type="SMART" id="SM00458"/>
    </source>
</evidence>
<name>A0A8H5ET34_9AGAR</name>
<dbReference type="EMBL" id="JAACJM010000552">
    <property type="protein sequence ID" value="KAF5311397.1"/>
    <property type="molecule type" value="Genomic_DNA"/>
</dbReference>
<evidence type="ECO:0000313" key="3">
    <source>
        <dbReference type="EMBL" id="KAF5311397.1"/>
    </source>
</evidence>
<dbReference type="Pfam" id="PF00652">
    <property type="entry name" value="Ricin_B_lectin"/>
    <property type="match status" value="1"/>
</dbReference>
<accession>A0A8H5ET34</accession>
<dbReference type="Proteomes" id="UP000559256">
    <property type="component" value="Unassembled WGS sequence"/>
</dbReference>
<gene>
    <name evidence="4" type="ORF">D9758_012872</name>
    <name evidence="3" type="ORF">D9758_018565</name>
</gene>
<organism evidence="3 5">
    <name type="scientific">Tetrapyrgos nigripes</name>
    <dbReference type="NCBI Taxonomy" id="182062"/>
    <lineage>
        <taxon>Eukaryota</taxon>
        <taxon>Fungi</taxon>
        <taxon>Dikarya</taxon>
        <taxon>Basidiomycota</taxon>
        <taxon>Agaricomycotina</taxon>
        <taxon>Agaricomycetes</taxon>
        <taxon>Agaricomycetidae</taxon>
        <taxon>Agaricales</taxon>
        <taxon>Marasmiineae</taxon>
        <taxon>Marasmiaceae</taxon>
        <taxon>Tetrapyrgos</taxon>
    </lineage>
</organism>
<evidence type="ECO:0000313" key="4">
    <source>
        <dbReference type="EMBL" id="KAF5338250.1"/>
    </source>
</evidence>
<dbReference type="Gene3D" id="2.80.10.50">
    <property type="match status" value="2"/>
</dbReference>
<comment type="caution">
    <text evidence="3">The sequence shown here is derived from an EMBL/GenBank/DDBJ whole genome shotgun (WGS) entry which is preliminary data.</text>
</comment>